<dbReference type="SUPFAM" id="SSF53098">
    <property type="entry name" value="Ribonuclease H-like"/>
    <property type="match status" value="1"/>
</dbReference>
<dbReference type="Proteomes" id="UP000824596">
    <property type="component" value="Unassembled WGS sequence"/>
</dbReference>
<dbReference type="Gene3D" id="3.60.10.10">
    <property type="entry name" value="Endonuclease/exonuclease/phosphatase"/>
    <property type="match status" value="1"/>
</dbReference>
<dbReference type="GeneID" id="68360837"/>
<dbReference type="SUPFAM" id="SSF56219">
    <property type="entry name" value="DNase I-like"/>
    <property type="match status" value="1"/>
</dbReference>
<dbReference type="InterPro" id="IPR043502">
    <property type="entry name" value="DNA/RNA_pol_sf"/>
</dbReference>
<sequence>MGDAADETETDEPDDLPETQGPAVTVAHAAERLIANQMEAQQAKLAVFRAFCTAFDKTAAQFNSGHELSFAKEFSRGFISYWDDALNGAPTRAGTERMPQIARVKTGWAIRASDREARDLLVERQDDWAARLGAVAVEGFQKWHTYAVADCPRQLTDIWGAAVDYDQAIKEEIKLQTGAEPIDVHIAKRYSESSDQPTVTMIVSFQAAIQRRWRLFGTSRLARLIAKTARPRTCRRCGGKDHRDNDCKQPERRTIRVLQANVAKIGAYHSIALRLAEAENYDVVLIQEPNVWIEKKAEPAGPRRTAPSTHSPQNAPGNRIRPESDLVCPEPPRYTGRATLPRPTRDILWLRVNSTLIINFYRHAKTPEPLDYLLHQQDVPERCLIAGDFNACHFSWQPGARSARNGKDIAQWAADKGLGLLTTPGEATHARGNTIDLAFANIPLRTRLSKSTFIPARTITRSALRSPADSPRTIARPRVSSEEEMKRFEELVRAGATALPRLAVEPRGLERLAEALSRLLQEAADAAGRRPRKNARGTPWWNDQEVQTARRELRRAVRRAKRHFWQTVLEGAESNQDIYKIMRWSRKPSPFRAPPIQRCWPQEDSRLQRHARGCGMRLHLYGQHLPGIDGITVRMLRRVWNHIGEAVRELYEGCLHPGKRDLSIPRGWSPAPAWAAITQRVIHSQHAGALPKRSALDLALALLHDAETALTEGKVATLITMDIQGAFDTVLRNRLLLRLREQGWPTNLVRWAGCFMEQRSARIRLEDITTPTTPLTCGLPQGSPASPILFLLYTVPIYSTGEPNSRFGYADDVATLIRGRSLQETAARATPRTEVIHFTRPRYKGDLPSVWHGSVERSHSRTCAGSASVPSRITYLKNRIQLTLNVAMRAIAPVWCTMPIVALHRETGIPPATLLLADAQRRAAVRLRSLDERHPLTPRMSILPTPGRELMKRHGMRAPRAAQKQHASRLLRLHQMTAHARGPDFSPAPLNTLIVYTDGSQSEDGACGYGYSVWLGPSEVTYGSGRVLLAEVYDAEVEGALEGLRAALTWSPRTPDQQWPIVVCLDNTAAIRAIRGSPSISSQAAAEKFAEAAARHGDVSTRWCPGHTGIAGNERADQLAKEGCRAEGPDRSPTYANIKRQAKAAARRDFQDWPGSNALAGGENHRHTFYCRKAINQALGRDLTGSSG</sequence>
<dbReference type="InterPro" id="IPR036397">
    <property type="entry name" value="RNaseH_sf"/>
</dbReference>
<dbReference type="Gene3D" id="3.30.420.10">
    <property type="entry name" value="Ribonuclease H-like superfamily/Ribonuclease H"/>
    <property type="match status" value="1"/>
</dbReference>
<dbReference type="AlphaFoldDB" id="A0A9P8ML68"/>
<comment type="subcellular location">
    <subcellularLocation>
        <location evidence="1">Mitochondrion</location>
    </subcellularLocation>
</comment>
<dbReference type="OrthoDB" id="5077812at2759"/>
<keyword evidence="5" id="KW-0548">Nucleotidyltransferase</keyword>
<keyword evidence="6" id="KW-1185">Reference proteome</keyword>
<keyword evidence="5" id="KW-0808">Transferase</keyword>
<dbReference type="PANTHER" id="PTHR33481">
    <property type="entry name" value="REVERSE TRANSCRIPTASE"/>
    <property type="match status" value="1"/>
</dbReference>
<evidence type="ECO:0000259" key="4">
    <source>
        <dbReference type="PROSITE" id="PS50879"/>
    </source>
</evidence>
<evidence type="ECO:0000313" key="6">
    <source>
        <dbReference type="Proteomes" id="UP000824596"/>
    </source>
</evidence>
<keyword evidence="2" id="KW-0496">Mitochondrion</keyword>
<dbReference type="InterPro" id="IPR000477">
    <property type="entry name" value="RT_dom"/>
</dbReference>
<dbReference type="Pfam" id="PF00075">
    <property type="entry name" value="RNase_H"/>
    <property type="match status" value="1"/>
</dbReference>
<feature type="compositionally biased region" description="Polar residues" evidence="3">
    <location>
        <begin position="306"/>
        <end position="316"/>
    </location>
</feature>
<protein>
    <submittedName>
        <fullName evidence="5">Reverse transcriptase (RNA-dependent DNA polymerase) domain-containing protein</fullName>
    </submittedName>
</protein>
<feature type="region of interest" description="Disordered" evidence="3">
    <location>
        <begin position="297"/>
        <end position="339"/>
    </location>
</feature>
<dbReference type="Pfam" id="PF00078">
    <property type="entry name" value="RVT_1"/>
    <property type="match status" value="1"/>
</dbReference>
<dbReference type="SUPFAM" id="SSF56672">
    <property type="entry name" value="DNA/RNA polymerases"/>
    <property type="match status" value="1"/>
</dbReference>
<evidence type="ECO:0000256" key="2">
    <source>
        <dbReference type="ARBA" id="ARBA00023128"/>
    </source>
</evidence>
<dbReference type="InterPro" id="IPR002156">
    <property type="entry name" value="RNaseH_domain"/>
</dbReference>
<feature type="compositionally biased region" description="Acidic residues" evidence="3">
    <location>
        <begin position="1"/>
        <end position="17"/>
    </location>
</feature>
<dbReference type="GO" id="GO:0004523">
    <property type="term" value="F:RNA-DNA hybrid ribonuclease activity"/>
    <property type="evidence" value="ECO:0007669"/>
    <property type="project" value="InterPro"/>
</dbReference>
<dbReference type="RefSeq" id="XP_044714674.1">
    <property type="nucleotide sequence ID" value="XM_044870179.1"/>
</dbReference>
<dbReference type="CDD" id="cd09276">
    <property type="entry name" value="Rnase_HI_RT_non_LTR"/>
    <property type="match status" value="1"/>
</dbReference>
<dbReference type="Pfam" id="PF03372">
    <property type="entry name" value="Exo_endo_phos"/>
    <property type="match status" value="1"/>
</dbReference>
<dbReference type="EMBL" id="JAIZPD010000022">
    <property type="protein sequence ID" value="KAH0957160.1"/>
    <property type="molecule type" value="Genomic_DNA"/>
</dbReference>
<name>A0A9P8ML68_9HYPO</name>
<keyword evidence="5" id="KW-0695">RNA-directed DNA polymerase</keyword>
<accession>A0A9P8ML68</accession>
<dbReference type="InterPro" id="IPR036691">
    <property type="entry name" value="Endo/exonu/phosph_ase_sf"/>
</dbReference>
<dbReference type="GO" id="GO:0005739">
    <property type="term" value="C:mitochondrion"/>
    <property type="evidence" value="ECO:0007669"/>
    <property type="project" value="UniProtKB-SubCell"/>
</dbReference>
<proteinExistence type="predicted"/>
<dbReference type="InterPro" id="IPR012337">
    <property type="entry name" value="RNaseH-like_sf"/>
</dbReference>
<evidence type="ECO:0000256" key="3">
    <source>
        <dbReference type="SAM" id="MobiDB-lite"/>
    </source>
</evidence>
<evidence type="ECO:0000313" key="5">
    <source>
        <dbReference type="EMBL" id="KAH0957160.1"/>
    </source>
</evidence>
<dbReference type="PANTHER" id="PTHR33481:SF1">
    <property type="entry name" value="ENDONUCLEASE_EXONUCLEASE_PHOSPHATASE DOMAIN-CONTAINING PROTEIN-RELATED"/>
    <property type="match status" value="1"/>
</dbReference>
<reference evidence="5" key="1">
    <citation type="submission" date="2021-09" db="EMBL/GenBank/DDBJ databases">
        <title>A high-quality genome of the endoparasitic fungus Hirsutella rhossiliensis with a comparison of Hirsutella genomes reveals transposable elements contributing to genome size variation.</title>
        <authorList>
            <person name="Lin R."/>
            <person name="Jiao Y."/>
            <person name="Sun X."/>
            <person name="Ling J."/>
            <person name="Xie B."/>
            <person name="Cheng X."/>
        </authorList>
    </citation>
    <scope>NUCLEOTIDE SEQUENCE</scope>
    <source>
        <strain evidence="5">HR02</strain>
    </source>
</reference>
<feature type="region of interest" description="Disordered" evidence="3">
    <location>
        <begin position="1"/>
        <end position="20"/>
    </location>
</feature>
<organism evidence="5 6">
    <name type="scientific">Hirsutella rhossiliensis</name>
    <dbReference type="NCBI Taxonomy" id="111463"/>
    <lineage>
        <taxon>Eukaryota</taxon>
        <taxon>Fungi</taxon>
        <taxon>Dikarya</taxon>
        <taxon>Ascomycota</taxon>
        <taxon>Pezizomycotina</taxon>
        <taxon>Sordariomycetes</taxon>
        <taxon>Hypocreomycetidae</taxon>
        <taxon>Hypocreales</taxon>
        <taxon>Ophiocordycipitaceae</taxon>
        <taxon>Hirsutella</taxon>
    </lineage>
</organism>
<gene>
    <name evidence="5" type="ORF">HRG_11709</name>
</gene>
<dbReference type="GO" id="GO:0003676">
    <property type="term" value="F:nucleic acid binding"/>
    <property type="evidence" value="ECO:0007669"/>
    <property type="project" value="InterPro"/>
</dbReference>
<dbReference type="GO" id="GO:0003964">
    <property type="term" value="F:RNA-directed DNA polymerase activity"/>
    <property type="evidence" value="ECO:0007669"/>
    <property type="project" value="UniProtKB-KW"/>
</dbReference>
<feature type="domain" description="RNase H type-1" evidence="4">
    <location>
        <begin position="989"/>
        <end position="1125"/>
    </location>
</feature>
<dbReference type="InterPro" id="IPR005135">
    <property type="entry name" value="Endo/exonuclease/phosphatase"/>
</dbReference>
<comment type="caution">
    <text evidence="5">The sequence shown here is derived from an EMBL/GenBank/DDBJ whole genome shotgun (WGS) entry which is preliminary data.</text>
</comment>
<evidence type="ECO:0000256" key="1">
    <source>
        <dbReference type="ARBA" id="ARBA00004173"/>
    </source>
</evidence>
<dbReference type="PROSITE" id="PS50879">
    <property type="entry name" value="RNASE_H_1"/>
    <property type="match status" value="1"/>
</dbReference>